<proteinExistence type="predicted"/>
<name>A0A7X5UXH0_9SPHN</name>
<dbReference type="GO" id="GO:0009279">
    <property type="term" value="C:cell outer membrane"/>
    <property type="evidence" value="ECO:0007669"/>
    <property type="project" value="UniProtKB-SubCell"/>
</dbReference>
<dbReference type="AlphaFoldDB" id="A0A7X5UXH0"/>
<evidence type="ECO:0008006" key="7">
    <source>
        <dbReference type="Google" id="ProtNLM"/>
    </source>
</evidence>
<dbReference type="Gene3D" id="2.170.130.10">
    <property type="entry name" value="TonB-dependent receptor, plug domain"/>
    <property type="match status" value="1"/>
</dbReference>
<evidence type="ECO:0000313" key="6">
    <source>
        <dbReference type="Proteomes" id="UP000564677"/>
    </source>
</evidence>
<comment type="subcellular location">
    <subcellularLocation>
        <location evidence="1">Cell outer membrane</location>
    </subcellularLocation>
</comment>
<evidence type="ECO:0000256" key="4">
    <source>
        <dbReference type="SAM" id="MobiDB-lite"/>
    </source>
</evidence>
<dbReference type="EMBL" id="JAASQV010000001">
    <property type="protein sequence ID" value="NIJ64089.1"/>
    <property type="molecule type" value="Genomic_DNA"/>
</dbReference>
<dbReference type="Proteomes" id="UP000564677">
    <property type="component" value="Unassembled WGS sequence"/>
</dbReference>
<keyword evidence="2" id="KW-0472">Membrane</keyword>
<gene>
    <name evidence="5" type="ORF">FHR20_001020</name>
</gene>
<evidence type="ECO:0000313" key="5">
    <source>
        <dbReference type="EMBL" id="NIJ64089.1"/>
    </source>
</evidence>
<dbReference type="InterPro" id="IPR036942">
    <property type="entry name" value="Beta-barrel_TonB_sf"/>
</dbReference>
<reference evidence="5 6" key="1">
    <citation type="submission" date="2020-03" db="EMBL/GenBank/DDBJ databases">
        <title>Genomic Encyclopedia of Type Strains, Phase IV (KMG-IV): sequencing the most valuable type-strain genomes for metagenomic binning, comparative biology and taxonomic classification.</title>
        <authorList>
            <person name="Goeker M."/>
        </authorList>
    </citation>
    <scope>NUCLEOTIDE SEQUENCE [LARGE SCALE GENOMIC DNA]</scope>
    <source>
        <strain evidence="5 6">DSM 4733</strain>
    </source>
</reference>
<evidence type="ECO:0000256" key="1">
    <source>
        <dbReference type="ARBA" id="ARBA00004442"/>
    </source>
</evidence>
<evidence type="ECO:0000256" key="3">
    <source>
        <dbReference type="ARBA" id="ARBA00023237"/>
    </source>
</evidence>
<evidence type="ECO:0000256" key="2">
    <source>
        <dbReference type="ARBA" id="ARBA00023136"/>
    </source>
</evidence>
<organism evidence="5 6">
    <name type="scientific">Sphingomonas leidyi</name>
    <dbReference type="NCBI Taxonomy" id="68569"/>
    <lineage>
        <taxon>Bacteria</taxon>
        <taxon>Pseudomonadati</taxon>
        <taxon>Pseudomonadota</taxon>
        <taxon>Alphaproteobacteria</taxon>
        <taxon>Sphingomonadales</taxon>
        <taxon>Sphingomonadaceae</taxon>
        <taxon>Sphingomonas</taxon>
    </lineage>
</organism>
<dbReference type="RefSeq" id="WP_167298496.1">
    <property type="nucleotide sequence ID" value="NZ_JAASQV010000001.1"/>
</dbReference>
<accession>A0A7X5UXH0</accession>
<dbReference type="InterPro" id="IPR037066">
    <property type="entry name" value="Plug_dom_sf"/>
</dbReference>
<dbReference type="Gene3D" id="2.40.170.20">
    <property type="entry name" value="TonB-dependent receptor, beta-barrel domain"/>
    <property type="match status" value="1"/>
</dbReference>
<keyword evidence="6" id="KW-1185">Reference proteome</keyword>
<sequence>MPAPLPLPLPQHDQIVVTGRRGAADMAPEIELNAEEIDALGAYDIGEVIQRTIQSNALGDDPVVIVNGQRVANPGVFSRFPSDALVRVEVLPRGAGAQYGGDSSRRVLNIVLQRRFKSRDGQFDAKAPTAGGMSSLSGDLRQGAISGNSTTQFGIRAARDTALLGAERSQYLEDHPGYEAVSLRPSVQTMDANLALTRALGRWSSSLNIQGQVRSDRAISLSGDGPIESRHSTRNLLVIGGLSGSLLGWSLQASLTGQLLASSQSGLADTASRQQSLATALSANRPVLNLPAGPVTVNLTMRASLSRTSILGAGPKRAFSARDLNLGGTVSLPLWRPPSPGNGSAIARLLGSMSATFGGTLRQTDAGQGKGLSTGLIWMPTTKLRLIGNWSTSIDSVPDAQRFAPAYYGAPITVFDFATGESAQVLPILGGTPDLLPPRFDRIALSASAGPFSPWNLTGSVSLQRSNAVNGIGSLPEVTPELEAAFPGRFTRDAGGRLTTIDRRPINFRSTRAESLASNLSITFPLGGAKPGTLRIAINHNLQLRNLTMIHAGLPEMDRLVGDGGGVPRHQLDVQMDGRDGPWGVNLAARWRSAYRVRRDTGRDGPEDLLVSAIGTVDLKFSYALARAIRPGHDGATPRRAAGMQFGLDIDNLFDTRPSARLGRGSPAPGYGRDDQDPVGRTIRLTVRNRF</sequence>
<keyword evidence="3" id="KW-0998">Cell outer membrane</keyword>
<dbReference type="PANTHER" id="PTHR47234:SF1">
    <property type="entry name" value="TONB-DEPENDENT RECEPTOR"/>
    <property type="match status" value="1"/>
</dbReference>
<protein>
    <recommendedName>
        <fullName evidence="7">TonB-dependent receptor</fullName>
    </recommendedName>
</protein>
<comment type="caution">
    <text evidence="5">The sequence shown here is derived from an EMBL/GenBank/DDBJ whole genome shotgun (WGS) entry which is preliminary data.</text>
</comment>
<feature type="region of interest" description="Disordered" evidence="4">
    <location>
        <begin position="657"/>
        <end position="679"/>
    </location>
</feature>
<dbReference type="PANTHER" id="PTHR47234">
    <property type="match status" value="1"/>
</dbReference>
<dbReference type="SUPFAM" id="SSF56935">
    <property type="entry name" value="Porins"/>
    <property type="match status" value="1"/>
</dbReference>